<dbReference type="GeneID" id="101745203"/>
<evidence type="ECO:0000256" key="6">
    <source>
        <dbReference type="ARBA" id="ARBA00022833"/>
    </source>
</evidence>
<dbReference type="InterPro" id="IPR036236">
    <property type="entry name" value="Znf_C2H2_sf"/>
</dbReference>
<evidence type="ECO:0000256" key="5">
    <source>
        <dbReference type="ARBA" id="ARBA00022771"/>
    </source>
</evidence>
<dbReference type="GO" id="GO:0008270">
    <property type="term" value="F:zinc ion binding"/>
    <property type="evidence" value="ECO:0007669"/>
    <property type="project" value="UniProtKB-KW"/>
</dbReference>
<keyword evidence="3" id="KW-0479">Metal-binding</keyword>
<evidence type="ECO:0000256" key="4">
    <source>
        <dbReference type="ARBA" id="ARBA00022737"/>
    </source>
</evidence>
<feature type="domain" description="C2H2-type" evidence="12">
    <location>
        <begin position="250"/>
        <end position="277"/>
    </location>
</feature>
<keyword evidence="7" id="KW-0805">Transcription regulation</keyword>
<dbReference type="KEGG" id="bmor:101745203"/>
<evidence type="ECO:0000256" key="2">
    <source>
        <dbReference type="ARBA" id="ARBA00006991"/>
    </source>
</evidence>
<comment type="similarity">
    <text evidence="2">Belongs to the krueppel C2H2-type zinc-finger protein family.</text>
</comment>
<dbReference type="GO" id="GO:0005634">
    <property type="term" value="C:nucleus"/>
    <property type="evidence" value="ECO:0007669"/>
    <property type="project" value="UniProtKB-SubCell"/>
</dbReference>
<evidence type="ECO:0000313" key="14">
    <source>
        <dbReference type="Proteomes" id="UP000005204"/>
    </source>
</evidence>
<evidence type="ECO:0000256" key="1">
    <source>
        <dbReference type="ARBA" id="ARBA00004123"/>
    </source>
</evidence>
<dbReference type="RefSeq" id="XP_004933145.1">
    <property type="nucleotide sequence ID" value="XM_004933088.5"/>
</dbReference>
<keyword evidence="9" id="KW-0804">Transcription</keyword>
<feature type="domain" description="C2H2-type" evidence="12">
    <location>
        <begin position="36"/>
        <end position="64"/>
    </location>
</feature>
<dbReference type="Gene3D" id="3.30.160.60">
    <property type="entry name" value="Classic Zinc Finger"/>
    <property type="match status" value="5"/>
</dbReference>
<dbReference type="PROSITE" id="PS00028">
    <property type="entry name" value="ZINC_FINGER_C2H2_1"/>
    <property type="match status" value="6"/>
</dbReference>
<dbReference type="Proteomes" id="UP000005204">
    <property type="component" value="Unassembled WGS sequence"/>
</dbReference>
<evidence type="ECO:0000259" key="12">
    <source>
        <dbReference type="PROSITE" id="PS50157"/>
    </source>
</evidence>
<feature type="domain" description="C2H2-type" evidence="12">
    <location>
        <begin position="278"/>
        <end position="305"/>
    </location>
</feature>
<evidence type="ECO:0000256" key="8">
    <source>
        <dbReference type="ARBA" id="ARBA00023125"/>
    </source>
</evidence>
<evidence type="ECO:0000256" key="10">
    <source>
        <dbReference type="ARBA" id="ARBA00023242"/>
    </source>
</evidence>
<dbReference type="FunFam" id="3.30.160.60:FF:000045">
    <property type="entry name" value="ZFP69 zinc finger protein B"/>
    <property type="match status" value="1"/>
</dbReference>
<reference evidence="13" key="2">
    <citation type="submission" date="2022-06" db="UniProtKB">
        <authorList>
            <consortium name="EnsemblMetazoa"/>
        </authorList>
    </citation>
    <scope>IDENTIFICATION</scope>
    <source>
        <strain evidence="13">p50T (Dazao)</strain>
    </source>
</reference>
<dbReference type="PANTHER" id="PTHR24409">
    <property type="entry name" value="ZINC FINGER PROTEIN 142"/>
    <property type="match status" value="1"/>
</dbReference>
<dbReference type="FunFam" id="3.30.160.60:FF:000093">
    <property type="entry name" value="zinc finger protein 668 isoform X1"/>
    <property type="match status" value="2"/>
</dbReference>
<reference evidence="14" key="1">
    <citation type="journal article" date="2008" name="Insect Biochem. Mol. Biol.">
        <title>The genome of a lepidopteran model insect, the silkworm Bombyx mori.</title>
        <authorList>
            <consortium name="International Silkworm Genome Consortium"/>
        </authorList>
    </citation>
    <scope>NUCLEOTIDE SEQUENCE [LARGE SCALE GENOMIC DNA]</scope>
    <source>
        <strain evidence="14">p50T</strain>
    </source>
</reference>
<feature type="domain" description="C2H2-type" evidence="12">
    <location>
        <begin position="334"/>
        <end position="361"/>
    </location>
</feature>
<dbReference type="PROSITE" id="PS50157">
    <property type="entry name" value="ZINC_FINGER_C2H2_2"/>
    <property type="match status" value="6"/>
</dbReference>
<keyword evidence="5 11" id="KW-0863">Zinc-finger</keyword>
<sequence length="425" mass="48318">MEAKHELVLINQVENVAMSDLTCNAGSCNDEQIARYVCRICKKSFYNAKALQNHKNMQHDPKGSENGGNTRKRCFGQDINAFPGFKFISMKGSTEGDTVNDSVTTRTFSEDTTYFIIKVQGEGIDGGALKTTSLGGIINSTQMKVKPAVNLRGPFTCTFPSMLRPDVLCRQIFFDCCDYSRHYREEHTKRRKAALRCQVCEKPLDKEFNQNNPVQRPSVTTLCRICGETFSDNASYVEHNRFVHAKMKPYQCPICAKRFTQQGGLQQHMRMHSGIRPFACTYCPKAFTQKAGLDQHLRTHTKIKPFRCVICGKCFSQSVHLRQHMRTHTNIQPFECVYCGKRFKQTSHLNFHLRSHVGEGVITMEKYAQAIQPENQLDFLNFASLQPVQDGDTLYYAAELAPPNSMVVQRNFPYQVQSSDGMLPI</sequence>
<dbReference type="SMART" id="SM00355">
    <property type="entry name" value="ZnF_C2H2"/>
    <property type="match status" value="6"/>
</dbReference>
<keyword evidence="8" id="KW-0238">DNA-binding</keyword>
<evidence type="ECO:0000313" key="13">
    <source>
        <dbReference type="EnsemblMetazoa" id="XP_004933145.1"/>
    </source>
</evidence>
<dbReference type="SUPFAM" id="SSF57667">
    <property type="entry name" value="beta-beta-alpha zinc fingers"/>
    <property type="match status" value="3"/>
</dbReference>
<keyword evidence="4" id="KW-0677">Repeat</keyword>
<organism evidence="13 14">
    <name type="scientific">Bombyx mori</name>
    <name type="common">Silk moth</name>
    <dbReference type="NCBI Taxonomy" id="7091"/>
    <lineage>
        <taxon>Eukaryota</taxon>
        <taxon>Metazoa</taxon>
        <taxon>Ecdysozoa</taxon>
        <taxon>Arthropoda</taxon>
        <taxon>Hexapoda</taxon>
        <taxon>Insecta</taxon>
        <taxon>Pterygota</taxon>
        <taxon>Neoptera</taxon>
        <taxon>Endopterygota</taxon>
        <taxon>Lepidoptera</taxon>
        <taxon>Glossata</taxon>
        <taxon>Ditrysia</taxon>
        <taxon>Bombycoidea</taxon>
        <taxon>Bombycidae</taxon>
        <taxon>Bombycinae</taxon>
        <taxon>Bombyx</taxon>
    </lineage>
</organism>
<evidence type="ECO:0000256" key="9">
    <source>
        <dbReference type="ARBA" id="ARBA00023163"/>
    </source>
</evidence>
<evidence type="ECO:0000256" key="11">
    <source>
        <dbReference type="PROSITE-ProRule" id="PRU00042"/>
    </source>
</evidence>
<dbReference type="FunFam" id="3.30.160.60:FF:000110">
    <property type="entry name" value="Zinc finger protein-like"/>
    <property type="match status" value="1"/>
</dbReference>
<feature type="domain" description="C2H2-type" evidence="12">
    <location>
        <begin position="306"/>
        <end position="333"/>
    </location>
</feature>
<keyword evidence="14" id="KW-1185">Reference proteome</keyword>
<accession>A0A8R1WLJ5</accession>
<name>A0A8R1WLJ5_BOMMO</name>
<proteinExistence type="inferred from homology"/>
<keyword evidence="10" id="KW-0539">Nucleus</keyword>
<comment type="subcellular location">
    <subcellularLocation>
        <location evidence="1">Nucleus</location>
    </subcellularLocation>
</comment>
<dbReference type="PANTHER" id="PTHR24409:SF295">
    <property type="entry name" value="AZ2-RELATED"/>
    <property type="match status" value="1"/>
</dbReference>
<evidence type="ECO:0000256" key="3">
    <source>
        <dbReference type="ARBA" id="ARBA00022723"/>
    </source>
</evidence>
<feature type="domain" description="C2H2-type" evidence="12">
    <location>
        <begin position="221"/>
        <end position="249"/>
    </location>
</feature>
<dbReference type="AlphaFoldDB" id="A0A8R1WLJ5"/>
<dbReference type="GO" id="GO:0000977">
    <property type="term" value="F:RNA polymerase II transcription regulatory region sequence-specific DNA binding"/>
    <property type="evidence" value="ECO:0007669"/>
    <property type="project" value="TreeGrafter"/>
</dbReference>
<evidence type="ECO:0000256" key="7">
    <source>
        <dbReference type="ARBA" id="ARBA00023015"/>
    </source>
</evidence>
<protein>
    <recommendedName>
        <fullName evidence="12">C2H2-type domain-containing protein</fullName>
    </recommendedName>
</protein>
<keyword evidence="6" id="KW-0862">Zinc</keyword>
<dbReference type="InterPro" id="IPR013087">
    <property type="entry name" value="Znf_C2H2_type"/>
</dbReference>
<dbReference type="GO" id="GO:0000981">
    <property type="term" value="F:DNA-binding transcription factor activity, RNA polymerase II-specific"/>
    <property type="evidence" value="ECO:0007669"/>
    <property type="project" value="TreeGrafter"/>
</dbReference>
<dbReference type="EnsemblMetazoa" id="XM_004933088.4">
    <property type="protein sequence ID" value="XP_004933145.1"/>
    <property type="gene ID" value="LOC101745203"/>
</dbReference>
<dbReference type="Pfam" id="PF00096">
    <property type="entry name" value="zf-C2H2"/>
    <property type="match status" value="5"/>
</dbReference>
<dbReference type="OrthoDB" id="3437960at2759"/>